<dbReference type="InterPro" id="IPR022445">
    <property type="entry name" value="Sortase_proteobact_type"/>
</dbReference>
<dbReference type="OrthoDB" id="165822at2"/>
<dbReference type="Gene3D" id="2.40.260.10">
    <property type="entry name" value="Sortase"/>
    <property type="match status" value="1"/>
</dbReference>
<dbReference type="Proteomes" id="UP000321827">
    <property type="component" value="Unassembled WGS sequence"/>
</dbReference>
<dbReference type="CDD" id="cd05828">
    <property type="entry name" value="Sortase_D_1"/>
    <property type="match status" value="1"/>
</dbReference>
<dbReference type="EMBL" id="BJXN01000003">
    <property type="protein sequence ID" value="GEM89066.1"/>
    <property type="molecule type" value="Genomic_DNA"/>
</dbReference>
<dbReference type="RefSeq" id="WP_147145495.1">
    <property type="nucleotide sequence ID" value="NZ_BJXN01000003.1"/>
</dbReference>
<dbReference type="Pfam" id="PF04203">
    <property type="entry name" value="Sortase"/>
    <property type="match status" value="1"/>
</dbReference>
<reference evidence="3 4" key="1">
    <citation type="submission" date="2019-07" db="EMBL/GenBank/DDBJ databases">
        <title>Whole genome shotgun sequence of Oceanithermus desulfurans NBRC 100063.</title>
        <authorList>
            <person name="Hosoyama A."/>
            <person name="Uohara A."/>
            <person name="Ohji S."/>
            <person name="Ichikawa N."/>
        </authorList>
    </citation>
    <scope>NUCLEOTIDE SEQUENCE [LARGE SCALE GENOMIC DNA]</scope>
    <source>
        <strain evidence="3 4">NBRC 100063</strain>
    </source>
</reference>
<evidence type="ECO:0000313" key="3">
    <source>
        <dbReference type="EMBL" id="GEM89066.1"/>
    </source>
</evidence>
<gene>
    <name evidence="3" type="ORF">ODE01S_05000</name>
</gene>
<protein>
    <submittedName>
        <fullName evidence="3">Class GN sortase</fullName>
    </submittedName>
</protein>
<proteinExistence type="predicted"/>
<dbReference type="InterPro" id="IPR041999">
    <property type="entry name" value="Sortase_D_1"/>
</dbReference>
<dbReference type="SUPFAM" id="SSF63817">
    <property type="entry name" value="Sortase"/>
    <property type="match status" value="1"/>
</dbReference>
<dbReference type="NCBIfam" id="TIGR03784">
    <property type="entry name" value="marine_sortase"/>
    <property type="match status" value="1"/>
</dbReference>
<accession>A0A511RJT9</accession>
<dbReference type="AlphaFoldDB" id="A0A511RJT9"/>
<dbReference type="NCBIfam" id="TIGR01076">
    <property type="entry name" value="sortase_fam"/>
    <property type="match status" value="1"/>
</dbReference>
<feature type="region of interest" description="Disordered" evidence="2">
    <location>
        <begin position="194"/>
        <end position="218"/>
    </location>
</feature>
<dbReference type="InterPro" id="IPR005754">
    <property type="entry name" value="Sortase"/>
</dbReference>
<evidence type="ECO:0000313" key="4">
    <source>
        <dbReference type="Proteomes" id="UP000321827"/>
    </source>
</evidence>
<dbReference type="InterPro" id="IPR023365">
    <property type="entry name" value="Sortase_dom-sf"/>
</dbReference>
<dbReference type="GO" id="GO:0016787">
    <property type="term" value="F:hydrolase activity"/>
    <property type="evidence" value="ECO:0007669"/>
    <property type="project" value="UniProtKB-KW"/>
</dbReference>
<evidence type="ECO:0000256" key="2">
    <source>
        <dbReference type="SAM" id="MobiDB-lite"/>
    </source>
</evidence>
<evidence type="ECO:0000256" key="1">
    <source>
        <dbReference type="ARBA" id="ARBA00022801"/>
    </source>
</evidence>
<name>A0A511RJT9_9DEIN</name>
<organism evidence="3 4">
    <name type="scientific">Oceanithermus desulfurans NBRC 100063</name>
    <dbReference type="NCBI Taxonomy" id="1227550"/>
    <lineage>
        <taxon>Bacteria</taxon>
        <taxon>Thermotogati</taxon>
        <taxon>Deinococcota</taxon>
        <taxon>Deinococci</taxon>
        <taxon>Thermales</taxon>
        <taxon>Thermaceae</taxon>
        <taxon>Oceanithermus</taxon>
    </lineage>
</organism>
<keyword evidence="1" id="KW-0378">Hydrolase</keyword>
<sequence>MKSRWLGPAAALVLGFGVWQLAGGGYLFLKAQLAQVLLERSWRLERVGAADARPWPWADTRALMRLRVPRLGVEQIVLAGASNRTLAFGPGFLLASQPPGRPGVTAISGHRETHFSFLGQLRPGDLVELETPDGRRHGYRVEGSRVVDVRQSRLRLASDRDELVLITCYPLNALGPLGPQRYLVYAAAEETAARSAPGTLHPQRIHAATGGPIPEPKP</sequence>
<comment type="caution">
    <text evidence="3">The sequence shown here is derived from an EMBL/GenBank/DDBJ whole genome shotgun (WGS) entry which is preliminary data.</text>
</comment>